<dbReference type="InterPro" id="IPR012677">
    <property type="entry name" value="Nucleotide-bd_a/b_plait_sf"/>
</dbReference>
<dbReference type="OMA" id="SNLAWGV"/>
<dbReference type="eggNOG" id="KOG0123">
    <property type="taxonomic scope" value="Eukaryota"/>
</dbReference>
<keyword evidence="6" id="KW-1185">Reference proteome</keyword>
<evidence type="ECO:0000256" key="2">
    <source>
        <dbReference type="PROSITE-ProRule" id="PRU00176"/>
    </source>
</evidence>
<dbReference type="Proteomes" id="UP000011715">
    <property type="component" value="Unassembled WGS sequence"/>
</dbReference>
<dbReference type="InterPro" id="IPR035979">
    <property type="entry name" value="RBD_domain_sf"/>
</dbReference>
<keyword evidence="1 2" id="KW-0694">RNA-binding</keyword>
<reference evidence="6" key="1">
    <citation type="submission" date="2010-05" db="EMBL/GenBank/DDBJ databases">
        <title>The genome sequence of Magnaporthe poae strain ATCC 64411.</title>
        <authorList>
            <person name="Ma L.-J."/>
            <person name="Dead R."/>
            <person name="Young S."/>
            <person name="Zeng Q."/>
            <person name="Koehrsen M."/>
            <person name="Alvarado L."/>
            <person name="Berlin A."/>
            <person name="Chapman S.B."/>
            <person name="Chen Z."/>
            <person name="Freedman E."/>
            <person name="Gellesch M."/>
            <person name="Goldberg J."/>
            <person name="Griggs A."/>
            <person name="Gujja S."/>
            <person name="Heilman E.R."/>
            <person name="Heiman D."/>
            <person name="Hepburn T."/>
            <person name="Howarth C."/>
            <person name="Jen D."/>
            <person name="Larson L."/>
            <person name="Mehta T."/>
            <person name="Neiman D."/>
            <person name="Pearson M."/>
            <person name="Roberts A."/>
            <person name="Saif S."/>
            <person name="Shea T."/>
            <person name="Shenoy N."/>
            <person name="Sisk P."/>
            <person name="Stolte C."/>
            <person name="Sykes S."/>
            <person name="Walk T."/>
            <person name="White J."/>
            <person name="Yandava C."/>
            <person name="Haas B."/>
            <person name="Nusbaum C."/>
            <person name="Birren B."/>
        </authorList>
    </citation>
    <scope>NUCLEOTIDE SEQUENCE [LARGE SCALE GENOMIC DNA]</scope>
    <source>
        <strain evidence="6">ATCC 64411 / 73-15</strain>
    </source>
</reference>
<protein>
    <submittedName>
        <fullName evidence="4">Nucleic acid-binding protein</fullName>
    </submittedName>
</protein>
<dbReference type="SUPFAM" id="SSF54928">
    <property type="entry name" value="RNA-binding domain, RBD"/>
    <property type="match status" value="2"/>
</dbReference>
<dbReference type="PROSITE" id="PS50102">
    <property type="entry name" value="RRM"/>
    <property type="match status" value="2"/>
</dbReference>
<evidence type="ECO:0000256" key="1">
    <source>
        <dbReference type="ARBA" id="ARBA00022884"/>
    </source>
</evidence>
<dbReference type="Gene3D" id="3.30.70.330">
    <property type="match status" value="2"/>
</dbReference>
<dbReference type="AlphaFoldDB" id="A0A0C4DLB4"/>
<dbReference type="PANTHER" id="PTHR48027">
    <property type="entry name" value="HETEROGENEOUS NUCLEAR RIBONUCLEOPROTEIN 87F-RELATED"/>
    <property type="match status" value="1"/>
</dbReference>
<dbReference type="EnsemblFungi" id="MAPG_00555T0">
    <property type="protein sequence ID" value="MAPG_00555T0"/>
    <property type="gene ID" value="MAPG_00555"/>
</dbReference>
<evidence type="ECO:0000313" key="5">
    <source>
        <dbReference type="EnsemblFungi" id="MAPG_00555T0"/>
    </source>
</evidence>
<evidence type="ECO:0000313" key="4">
    <source>
        <dbReference type="EMBL" id="KLU81466.1"/>
    </source>
</evidence>
<gene>
    <name evidence="4" type="ORF">MAPG_00555</name>
</gene>
<dbReference type="Pfam" id="PF00076">
    <property type="entry name" value="RRM_1"/>
    <property type="match status" value="2"/>
</dbReference>
<dbReference type="SMART" id="SM00360">
    <property type="entry name" value="RRM"/>
    <property type="match status" value="2"/>
</dbReference>
<accession>A0A0C4DLB4</accession>
<reference evidence="5" key="4">
    <citation type="journal article" date="2015" name="G3 (Bethesda)">
        <title>Genome sequences of three phytopathogenic species of the Magnaporthaceae family of fungi.</title>
        <authorList>
            <person name="Okagaki L.H."/>
            <person name="Nunes C.C."/>
            <person name="Sailsbery J."/>
            <person name="Clay B."/>
            <person name="Brown D."/>
            <person name="John T."/>
            <person name="Oh Y."/>
            <person name="Young N."/>
            <person name="Fitzgerald M."/>
            <person name="Haas B.J."/>
            <person name="Zeng Q."/>
            <person name="Young S."/>
            <person name="Adiconis X."/>
            <person name="Fan L."/>
            <person name="Levin J.Z."/>
            <person name="Mitchell T.K."/>
            <person name="Okubara P.A."/>
            <person name="Farman M.L."/>
            <person name="Kohn L.M."/>
            <person name="Birren B."/>
            <person name="Ma L.-J."/>
            <person name="Dean R.A."/>
        </authorList>
    </citation>
    <scope>NUCLEOTIDE SEQUENCE</scope>
    <source>
        <strain evidence="5">ATCC 64411 / 73-15</strain>
    </source>
</reference>
<evidence type="ECO:0000313" key="6">
    <source>
        <dbReference type="Proteomes" id="UP000011715"/>
    </source>
</evidence>
<name>A0A0C4DLB4_MAGP6</name>
<reference evidence="5" key="5">
    <citation type="submission" date="2015-06" db="UniProtKB">
        <authorList>
            <consortium name="EnsemblFungi"/>
        </authorList>
    </citation>
    <scope>IDENTIFICATION</scope>
    <source>
        <strain evidence="5">ATCC 64411</strain>
    </source>
</reference>
<evidence type="ECO:0000259" key="3">
    <source>
        <dbReference type="PROSITE" id="PS50102"/>
    </source>
</evidence>
<dbReference type="GO" id="GO:0003723">
    <property type="term" value="F:RNA binding"/>
    <property type="evidence" value="ECO:0007669"/>
    <property type="project" value="UniProtKB-UniRule"/>
</dbReference>
<dbReference type="VEuPathDB" id="FungiDB:MAPG_00555"/>
<dbReference type="InterPro" id="IPR052462">
    <property type="entry name" value="SLIRP/GR-RBP-like"/>
</dbReference>
<feature type="domain" description="RRM" evidence="3">
    <location>
        <begin position="199"/>
        <end position="277"/>
    </location>
</feature>
<dbReference type="STRING" id="644358.A0A0C4DLB4"/>
<reference evidence="4" key="3">
    <citation type="submission" date="2011-03" db="EMBL/GenBank/DDBJ databases">
        <title>Annotation of Magnaporthe poae ATCC 64411.</title>
        <authorList>
            <person name="Ma L.-J."/>
            <person name="Dead R."/>
            <person name="Young S.K."/>
            <person name="Zeng Q."/>
            <person name="Gargeya S."/>
            <person name="Fitzgerald M."/>
            <person name="Haas B."/>
            <person name="Abouelleil A."/>
            <person name="Alvarado L."/>
            <person name="Arachchi H.M."/>
            <person name="Berlin A."/>
            <person name="Brown A."/>
            <person name="Chapman S.B."/>
            <person name="Chen Z."/>
            <person name="Dunbar C."/>
            <person name="Freedman E."/>
            <person name="Gearin G."/>
            <person name="Gellesch M."/>
            <person name="Goldberg J."/>
            <person name="Griggs A."/>
            <person name="Gujja S."/>
            <person name="Heiman D."/>
            <person name="Howarth C."/>
            <person name="Larson L."/>
            <person name="Lui A."/>
            <person name="MacDonald P.J.P."/>
            <person name="Mehta T."/>
            <person name="Montmayeur A."/>
            <person name="Murphy C."/>
            <person name="Neiman D."/>
            <person name="Pearson M."/>
            <person name="Priest M."/>
            <person name="Roberts A."/>
            <person name="Saif S."/>
            <person name="Shea T."/>
            <person name="Shenoy N."/>
            <person name="Sisk P."/>
            <person name="Stolte C."/>
            <person name="Sykes S."/>
            <person name="Yandava C."/>
            <person name="Wortman J."/>
            <person name="Nusbaum C."/>
            <person name="Birren B."/>
        </authorList>
    </citation>
    <scope>NUCLEOTIDE SEQUENCE</scope>
    <source>
        <strain evidence="4">ATCC 64411</strain>
    </source>
</reference>
<dbReference type="EMBL" id="GL876966">
    <property type="protein sequence ID" value="KLU81466.1"/>
    <property type="molecule type" value="Genomic_DNA"/>
</dbReference>
<dbReference type="InterPro" id="IPR000504">
    <property type="entry name" value="RRM_dom"/>
</dbReference>
<feature type="domain" description="RRM" evidence="3">
    <location>
        <begin position="99"/>
        <end position="176"/>
    </location>
</feature>
<dbReference type="EMBL" id="ADBL01000134">
    <property type="status" value="NOT_ANNOTATED_CDS"/>
    <property type="molecule type" value="Genomic_DNA"/>
</dbReference>
<reference evidence="4" key="2">
    <citation type="submission" date="2010-05" db="EMBL/GenBank/DDBJ databases">
        <title>The Genome Sequence of Magnaporthe poae strain ATCC 64411.</title>
        <authorList>
            <consortium name="The Broad Institute Genome Sequencing Platform"/>
            <consortium name="Broad Institute Genome Sequencing Center for Infectious Disease"/>
            <person name="Ma L.-J."/>
            <person name="Dead R."/>
            <person name="Young S."/>
            <person name="Zeng Q."/>
            <person name="Koehrsen M."/>
            <person name="Alvarado L."/>
            <person name="Berlin A."/>
            <person name="Chapman S.B."/>
            <person name="Chen Z."/>
            <person name="Freedman E."/>
            <person name="Gellesch M."/>
            <person name="Goldberg J."/>
            <person name="Griggs A."/>
            <person name="Gujja S."/>
            <person name="Heilman E.R."/>
            <person name="Heiman D."/>
            <person name="Hepburn T."/>
            <person name="Howarth C."/>
            <person name="Jen D."/>
            <person name="Larson L."/>
            <person name="Mehta T."/>
            <person name="Neiman D."/>
            <person name="Pearson M."/>
            <person name="Roberts A."/>
            <person name="Saif S."/>
            <person name="Shea T."/>
            <person name="Shenoy N."/>
            <person name="Sisk P."/>
            <person name="Stolte C."/>
            <person name="Sykes S."/>
            <person name="Walk T."/>
            <person name="White J."/>
            <person name="Yandava C."/>
            <person name="Haas B."/>
            <person name="Nusbaum C."/>
            <person name="Birren B."/>
        </authorList>
    </citation>
    <scope>NUCLEOTIDE SEQUENCE</scope>
    <source>
        <strain evidence="4">ATCC 64411</strain>
    </source>
</reference>
<dbReference type="CDD" id="cd00590">
    <property type="entry name" value="RRM_SF"/>
    <property type="match status" value="1"/>
</dbReference>
<dbReference type="OrthoDB" id="6730379at2759"/>
<proteinExistence type="predicted"/>
<organism evidence="5 6">
    <name type="scientific">Magnaporthiopsis poae (strain ATCC 64411 / 73-15)</name>
    <name type="common">Kentucky bluegrass fungus</name>
    <name type="synonym">Magnaporthe poae</name>
    <dbReference type="NCBI Taxonomy" id="644358"/>
    <lineage>
        <taxon>Eukaryota</taxon>
        <taxon>Fungi</taxon>
        <taxon>Dikarya</taxon>
        <taxon>Ascomycota</taxon>
        <taxon>Pezizomycotina</taxon>
        <taxon>Sordariomycetes</taxon>
        <taxon>Sordariomycetidae</taxon>
        <taxon>Magnaporthales</taxon>
        <taxon>Magnaporthaceae</taxon>
        <taxon>Magnaporthiopsis</taxon>
    </lineage>
</organism>
<sequence length="294" mass="32343">MHSIRRATLRAATTHASRAVVATPRLAWAPKATSSNLLLSSATVLSRSFVATRWLANQVDSADQGEGINEYQAPAEASESGTTSAGEGDRLVKGQDTPYGLFVRNLVFDANEEHLMDAFSKYGEIVKVSVARDVRGLSRGYAFVFFTNAEDMNKAAAGANGSFWHGRRIHASPRLKTNRDQDPSMDRPRVPLTERVPTKSLYIGNIPYETTDAELNKLFRSLDNVTDVRIAVDRSTGWPRGFAHADFTTEEAAMAAGVKLEDMTLLGRQLRIDFSQGKRASHGSRPLRQSDDDQ</sequence>